<dbReference type="Gene3D" id="3.30.379.10">
    <property type="entry name" value="Chitobiase/beta-hexosaminidase domain 2-like"/>
    <property type="match status" value="1"/>
</dbReference>
<proteinExistence type="predicted"/>
<dbReference type="PANTHER" id="PTHR47406:SF2">
    <property type="entry name" value="ALPHA GLUCURONIDASE N-TERMINAL DOMAIN-CONTAINING PROTEIN"/>
    <property type="match status" value="1"/>
</dbReference>
<keyword evidence="1" id="KW-0378">Hydrolase</keyword>
<gene>
    <name evidence="3" type="ORF">BSYN_26180</name>
</gene>
<evidence type="ECO:0000256" key="1">
    <source>
        <dbReference type="ARBA" id="ARBA00022801"/>
    </source>
</evidence>
<dbReference type="Pfam" id="PF16126">
    <property type="entry name" value="DUF4838"/>
    <property type="match status" value="1"/>
</dbReference>
<dbReference type="InterPro" id="IPR032287">
    <property type="entry name" value="DUF4838"/>
</dbReference>
<dbReference type="SUPFAM" id="SSF49785">
    <property type="entry name" value="Galactose-binding domain-like"/>
    <property type="match status" value="1"/>
</dbReference>
<dbReference type="Gene3D" id="2.60.120.260">
    <property type="entry name" value="Galactose-binding domain-like"/>
    <property type="match status" value="1"/>
</dbReference>
<dbReference type="EMBL" id="AP028055">
    <property type="protein sequence ID" value="BEH00354.1"/>
    <property type="molecule type" value="Genomic_DNA"/>
</dbReference>
<dbReference type="Pfam" id="PF00754">
    <property type="entry name" value="F5_F8_type_C"/>
    <property type="match status" value="1"/>
</dbReference>
<evidence type="ECO:0000313" key="3">
    <source>
        <dbReference type="EMBL" id="BEH00354.1"/>
    </source>
</evidence>
<dbReference type="PANTHER" id="PTHR47406">
    <property type="entry name" value="COAGULATION FACTOR 5/8 TYPE, C-TERMINAL"/>
    <property type="match status" value="1"/>
</dbReference>
<organism evidence="3 4">
    <name type="scientific">Bacteroides sedimenti</name>
    <dbReference type="NCBI Taxonomy" id="2136147"/>
    <lineage>
        <taxon>Bacteria</taxon>
        <taxon>Pseudomonadati</taxon>
        <taxon>Bacteroidota</taxon>
        <taxon>Bacteroidia</taxon>
        <taxon>Bacteroidales</taxon>
        <taxon>Bacteroidaceae</taxon>
        <taxon>Bacteroides</taxon>
    </lineage>
</organism>
<dbReference type="InterPro" id="IPR008979">
    <property type="entry name" value="Galactose-bd-like_sf"/>
</dbReference>
<dbReference type="SUPFAM" id="SSF55545">
    <property type="entry name" value="beta-N-acetylhexosaminidase-like domain"/>
    <property type="match status" value="1"/>
</dbReference>
<reference evidence="3 4" key="1">
    <citation type="submission" date="2023-04" db="EMBL/GenBank/DDBJ databases">
        <title>Draft genome sequence of acteroides sedimenti strain YN3PY1.</title>
        <authorList>
            <person name="Yoshida N."/>
        </authorList>
    </citation>
    <scope>NUCLEOTIDE SEQUENCE [LARGE SCALE GENOMIC DNA]</scope>
    <source>
        <strain evidence="3 4">YN3PY1</strain>
    </source>
</reference>
<sequence length="706" mass="80450">MARIAVNRDDSIDLKAALLFQDFTNRITGVKLKIISTEKSRRGDVLIGNHQLPLNNVKASDITEDGFYISSTDGYLRIVKGSGKGTVYGVVTLLEDYFGIHYYAAETYSINKSKDMIVPSGICRVENPSFRYRQTQSYSLKDPMYKLWHRLEEPEEVFAGDLWVHTFNKLLPAAEFGEKHPEYYSFINGQRRPGVASQWCLTNPDVFEIVAHRLDSIFKANTGMKIISVSQNDSQTHCSCSECKAIDEYEGSPSGTIVFFLNKLAARFPDKEFSTLAYLYSVPPPKHIKPLPNVNIMLCDIDCYREVPLTENSSGKAFINNMERWSKITNNIFVWDYGINFDNYISPFPNFHVLQPNMELFKKNKATMHFSQIASIKGGDFSELRSYLVAKLLWNTSVNVDSVIRSFLDGYYGKASPYLYNYLILQKGALLGSNIPLWIYDTPVTHKSGMLNKVLMKQYNELFDEAEKAVANNRIFLNRVRESRLSIQYAELEIARTEPIGNVAVLKEKLDLFRQRAKDLGVVSLNERNNTIEEYCDLYSQRNFSQKKINLAQGAEVSYIIPAEAPYDKIAGKALTDGLYGGTAFNESWVGWLGKNADFVIDLNQNQEVRGIEVDFLHKLGAWILLPKKMSCYTSTDNKNFTLMGTTEIVEDRDPQVKYVNIPIKFSKAVHTRYIKVNIETIGLCPAWHYGVGNPAWFFIDEVLVY</sequence>
<accession>A0ABM8IFD6</accession>
<dbReference type="Proteomes" id="UP001496674">
    <property type="component" value="Chromosome"/>
</dbReference>
<keyword evidence="4" id="KW-1185">Reference proteome</keyword>
<evidence type="ECO:0000259" key="2">
    <source>
        <dbReference type="Pfam" id="PF00754"/>
    </source>
</evidence>
<name>A0ABM8IFD6_9BACE</name>
<dbReference type="InterPro" id="IPR029018">
    <property type="entry name" value="Hex-like_dom2"/>
</dbReference>
<protein>
    <submittedName>
        <fullName evidence="3">Carbohydrate-binding protein</fullName>
    </submittedName>
</protein>
<evidence type="ECO:0000313" key="4">
    <source>
        <dbReference type="Proteomes" id="UP001496674"/>
    </source>
</evidence>
<dbReference type="InterPro" id="IPR000421">
    <property type="entry name" value="FA58C"/>
</dbReference>
<feature type="domain" description="F5/8 type C" evidence="2">
    <location>
        <begin position="572"/>
        <end position="681"/>
    </location>
</feature>